<dbReference type="PROSITE" id="PS50222">
    <property type="entry name" value="EF_HAND_2"/>
    <property type="match status" value="1"/>
</dbReference>
<dbReference type="Gene3D" id="3.60.10.10">
    <property type="entry name" value="Endonuclease/exonuclease/phosphatase"/>
    <property type="match status" value="1"/>
</dbReference>
<evidence type="ECO:0000313" key="4">
    <source>
        <dbReference type="Proteomes" id="UP000001514"/>
    </source>
</evidence>
<keyword evidence="1" id="KW-0106">Calcium</keyword>
<dbReference type="InParanoid" id="D8SWG6"/>
<gene>
    <name evidence="3" type="ORF">SELMODRAFT_126430</name>
</gene>
<keyword evidence="4" id="KW-1185">Reference proteome</keyword>
<dbReference type="PROSITE" id="PS00018">
    <property type="entry name" value="EF_HAND_1"/>
    <property type="match status" value="1"/>
</dbReference>
<dbReference type="InterPro" id="IPR050410">
    <property type="entry name" value="CCR4/nocturin_mRNA_transcr"/>
</dbReference>
<dbReference type="Proteomes" id="UP000001514">
    <property type="component" value="Unassembled WGS sequence"/>
</dbReference>
<evidence type="ECO:0000256" key="1">
    <source>
        <dbReference type="ARBA" id="ARBA00022837"/>
    </source>
</evidence>
<dbReference type="InterPro" id="IPR011992">
    <property type="entry name" value="EF-hand-dom_pair"/>
</dbReference>
<dbReference type="InterPro" id="IPR036691">
    <property type="entry name" value="Endo/exonu/phosph_ase_sf"/>
</dbReference>
<dbReference type="SMART" id="SM00054">
    <property type="entry name" value="EFh"/>
    <property type="match status" value="1"/>
</dbReference>
<dbReference type="KEGG" id="smo:SELMODRAFT_126430"/>
<dbReference type="eggNOG" id="KOG2338">
    <property type="taxonomic scope" value="Eukaryota"/>
</dbReference>
<dbReference type="CDD" id="cd00051">
    <property type="entry name" value="EFh"/>
    <property type="match status" value="1"/>
</dbReference>
<reference evidence="3 4" key="1">
    <citation type="journal article" date="2011" name="Science">
        <title>The Selaginella genome identifies genetic changes associated with the evolution of vascular plants.</title>
        <authorList>
            <person name="Banks J.A."/>
            <person name="Nishiyama T."/>
            <person name="Hasebe M."/>
            <person name="Bowman J.L."/>
            <person name="Gribskov M."/>
            <person name="dePamphilis C."/>
            <person name="Albert V.A."/>
            <person name="Aono N."/>
            <person name="Aoyama T."/>
            <person name="Ambrose B.A."/>
            <person name="Ashton N.W."/>
            <person name="Axtell M.J."/>
            <person name="Barker E."/>
            <person name="Barker M.S."/>
            <person name="Bennetzen J.L."/>
            <person name="Bonawitz N.D."/>
            <person name="Chapple C."/>
            <person name="Cheng C."/>
            <person name="Correa L.G."/>
            <person name="Dacre M."/>
            <person name="DeBarry J."/>
            <person name="Dreyer I."/>
            <person name="Elias M."/>
            <person name="Engstrom E.M."/>
            <person name="Estelle M."/>
            <person name="Feng L."/>
            <person name="Finet C."/>
            <person name="Floyd S.K."/>
            <person name="Frommer W.B."/>
            <person name="Fujita T."/>
            <person name="Gramzow L."/>
            <person name="Gutensohn M."/>
            <person name="Harholt J."/>
            <person name="Hattori M."/>
            <person name="Heyl A."/>
            <person name="Hirai T."/>
            <person name="Hiwatashi Y."/>
            <person name="Ishikawa M."/>
            <person name="Iwata M."/>
            <person name="Karol K.G."/>
            <person name="Koehler B."/>
            <person name="Kolukisaoglu U."/>
            <person name="Kubo M."/>
            <person name="Kurata T."/>
            <person name="Lalonde S."/>
            <person name="Li K."/>
            <person name="Li Y."/>
            <person name="Litt A."/>
            <person name="Lyons E."/>
            <person name="Manning G."/>
            <person name="Maruyama T."/>
            <person name="Michael T.P."/>
            <person name="Mikami K."/>
            <person name="Miyazaki S."/>
            <person name="Morinaga S."/>
            <person name="Murata T."/>
            <person name="Mueller-Roeber B."/>
            <person name="Nelson D.R."/>
            <person name="Obara M."/>
            <person name="Oguri Y."/>
            <person name="Olmstead R.G."/>
            <person name="Onodera N."/>
            <person name="Petersen B.L."/>
            <person name="Pils B."/>
            <person name="Prigge M."/>
            <person name="Rensing S.A."/>
            <person name="Riano-Pachon D.M."/>
            <person name="Roberts A.W."/>
            <person name="Sato Y."/>
            <person name="Scheller H.V."/>
            <person name="Schulz B."/>
            <person name="Schulz C."/>
            <person name="Shakirov E.V."/>
            <person name="Shibagaki N."/>
            <person name="Shinohara N."/>
            <person name="Shippen D.E."/>
            <person name="Soerensen I."/>
            <person name="Sotooka R."/>
            <person name="Sugimoto N."/>
            <person name="Sugita M."/>
            <person name="Sumikawa N."/>
            <person name="Tanurdzic M."/>
            <person name="Theissen G."/>
            <person name="Ulvskov P."/>
            <person name="Wakazuki S."/>
            <person name="Weng J.K."/>
            <person name="Willats W.W."/>
            <person name="Wipf D."/>
            <person name="Wolf P.G."/>
            <person name="Yang L."/>
            <person name="Zimmer A.D."/>
            <person name="Zhu Q."/>
            <person name="Mitros T."/>
            <person name="Hellsten U."/>
            <person name="Loque D."/>
            <person name="Otillar R."/>
            <person name="Salamov A."/>
            <person name="Schmutz J."/>
            <person name="Shapiro H."/>
            <person name="Lindquist E."/>
            <person name="Lucas S."/>
            <person name="Rokhsar D."/>
            <person name="Grigoriev I.V."/>
        </authorList>
    </citation>
    <scope>NUCLEOTIDE SEQUENCE [LARGE SCALE GENOMIC DNA]</scope>
</reference>
<dbReference type="EMBL" id="GL377648">
    <property type="protein sequence ID" value="EFJ11222.1"/>
    <property type="molecule type" value="Genomic_DNA"/>
</dbReference>
<dbReference type="SUPFAM" id="SSF56219">
    <property type="entry name" value="DNase I-like"/>
    <property type="match status" value="1"/>
</dbReference>
<protein>
    <recommendedName>
        <fullName evidence="2">EF-hand domain-containing protein</fullName>
    </recommendedName>
</protein>
<dbReference type="GO" id="GO:0003824">
    <property type="term" value="F:catalytic activity"/>
    <property type="evidence" value="ECO:0007669"/>
    <property type="project" value="InterPro"/>
</dbReference>
<evidence type="ECO:0000259" key="2">
    <source>
        <dbReference type="PROSITE" id="PS50222"/>
    </source>
</evidence>
<dbReference type="Gramene" id="EFJ11222">
    <property type="protein sequence ID" value="EFJ11222"/>
    <property type="gene ID" value="SELMODRAFT_126430"/>
</dbReference>
<proteinExistence type="predicted"/>
<dbReference type="InterPro" id="IPR002048">
    <property type="entry name" value="EF_hand_dom"/>
</dbReference>
<dbReference type="Gene3D" id="1.10.238.10">
    <property type="entry name" value="EF-hand"/>
    <property type="match status" value="1"/>
</dbReference>
<dbReference type="PANTHER" id="PTHR12121:SF31">
    <property type="entry name" value="FAMILY PROTEIN, PUTATIVE, EXPRESSED-RELATED"/>
    <property type="match status" value="1"/>
</dbReference>
<sequence>MLCQAPWDLASSGDLKRKRSWREAGRAVCFKDEAASSAVNTSFSCTTFNILAPIYKRVNGEECRESQSREVWLDRNRRILDMLLKGKSSAICLQEFWTGNEELVELYEKTLGAAGYDMRKLARPNGRGDGLFTAVKRDVLRVMDYQELQFHDCGDRVAQFLRLQSNIPMYRDCLHVAGQQEVLLVNTHLIFPHNSNFCLVRLRQQVYKILKYLEQYKDDHNLSHAPVLLCGDWNGSKRGQVYKFLRLQGFVSSYDVAHQYSDCEADAHRWVSHRNHRGNICGVDFIWLLNPSKSTRSLRENWKSAVFGIIKSKLLREHGKQGRDAFCFFQQNECDECLTYEDFHATLRRVGLHADLEGLSRDEIEELIKSADFDGNGVIDYDEFQVCIWSKRIFQTEIRKSSWEFAQPEEPDHHPCLVESSPELDVRHASFHPPEVEQGTWPDNYSLSDHAPLTAMFAPVYAQSRQACSNF</sequence>
<dbReference type="PANTHER" id="PTHR12121">
    <property type="entry name" value="CARBON CATABOLITE REPRESSOR PROTEIN 4"/>
    <property type="match status" value="1"/>
</dbReference>
<name>D8SWG6_SELML</name>
<dbReference type="AlphaFoldDB" id="D8SWG6"/>
<dbReference type="HOGENOM" id="CLU_052248_0_0_1"/>
<evidence type="ECO:0000313" key="3">
    <source>
        <dbReference type="EMBL" id="EFJ11222.1"/>
    </source>
</evidence>
<dbReference type="GO" id="GO:0003730">
    <property type="term" value="F:mRNA 3'-UTR binding"/>
    <property type="evidence" value="ECO:0000318"/>
    <property type="project" value="GO_Central"/>
</dbReference>
<dbReference type="SUPFAM" id="SSF47473">
    <property type="entry name" value="EF-hand"/>
    <property type="match status" value="1"/>
</dbReference>
<dbReference type="Pfam" id="PF03372">
    <property type="entry name" value="Exo_endo_phos"/>
    <property type="match status" value="1"/>
</dbReference>
<dbReference type="InterPro" id="IPR018247">
    <property type="entry name" value="EF_Hand_1_Ca_BS"/>
</dbReference>
<organism evidence="4">
    <name type="scientific">Selaginella moellendorffii</name>
    <name type="common">Spikemoss</name>
    <dbReference type="NCBI Taxonomy" id="88036"/>
    <lineage>
        <taxon>Eukaryota</taxon>
        <taxon>Viridiplantae</taxon>
        <taxon>Streptophyta</taxon>
        <taxon>Embryophyta</taxon>
        <taxon>Tracheophyta</taxon>
        <taxon>Lycopodiopsida</taxon>
        <taxon>Selaginellales</taxon>
        <taxon>Selaginellaceae</taxon>
        <taxon>Selaginella</taxon>
    </lineage>
</organism>
<dbReference type="FunCoup" id="D8SWG6">
    <property type="interactions" value="56"/>
</dbReference>
<dbReference type="GO" id="GO:0005509">
    <property type="term" value="F:calcium ion binding"/>
    <property type="evidence" value="ECO:0007669"/>
    <property type="project" value="InterPro"/>
</dbReference>
<dbReference type="InterPro" id="IPR005135">
    <property type="entry name" value="Endo/exonuclease/phosphatase"/>
</dbReference>
<dbReference type="STRING" id="88036.D8SWG6"/>
<dbReference type="Pfam" id="PF13499">
    <property type="entry name" value="EF-hand_7"/>
    <property type="match status" value="1"/>
</dbReference>
<dbReference type="OMA" id="FRALWFT"/>
<feature type="domain" description="EF-hand" evidence="2">
    <location>
        <begin position="359"/>
        <end position="394"/>
    </location>
</feature>
<accession>D8SWG6</accession>